<dbReference type="Proteomes" id="UP000247790">
    <property type="component" value="Unassembled WGS sequence"/>
</dbReference>
<accession>A0A2V4WIM2</accession>
<gene>
    <name evidence="2" type="ORF">DFQ00_114126</name>
    <name evidence="3" type="ORF">HUB98_19845</name>
</gene>
<feature type="coiled-coil region" evidence="1">
    <location>
        <begin position="165"/>
        <end position="210"/>
    </location>
</feature>
<organism evidence="2 4">
    <name type="scientific">Paenibacillus barcinonensis</name>
    <dbReference type="NCBI Taxonomy" id="198119"/>
    <lineage>
        <taxon>Bacteria</taxon>
        <taxon>Bacillati</taxon>
        <taxon>Bacillota</taxon>
        <taxon>Bacilli</taxon>
        <taxon>Bacillales</taxon>
        <taxon>Paenibacillaceae</taxon>
        <taxon>Paenibacillus</taxon>
    </lineage>
</organism>
<keyword evidence="1" id="KW-0175">Coiled coil</keyword>
<dbReference type="OrthoDB" id="2467384at2"/>
<proteinExistence type="predicted"/>
<protein>
    <submittedName>
        <fullName evidence="3">MerR family transcriptional regulator</fullName>
    </submittedName>
</protein>
<evidence type="ECO:0000313" key="5">
    <source>
        <dbReference type="Proteomes" id="UP000509327"/>
    </source>
</evidence>
<dbReference type="AlphaFoldDB" id="A0A2V4WIM2"/>
<dbReference type="EMBL" id="CP054614">
    <property type="protein sequence ID" value="QKS58271.1"/>
    <property type="molecule type" value="Genomic_DNA"/>
</dbReference>
<evidence type="ECO:0000313" key="4">
    <source>
        <dbReference type="Proteomes" id="UP000247790"/>
    </source>
</evidence>
<dbReference type="RefSeq" id="WP_110898196.1">
    <property type="nucleotide sequence ID" value="NZ_CP054614.1"/>
</dbReference>
<sequence length="245" mass="27194">MIEEAGATTETAKSLGIGASTLRKYAAALEEQGYRFERSANKSRLFKSDDIECIERLMTELREHNLPLVDAVVTVLSPAEGKKEGASEQVLGAGSEQECAAASDLPPVATPSQGSVSEPSATISSDMLAPSGLDQLAQLRSYEGLGQLVSEVTYGAVEPKQDDRMQLLQHRVDELELTLQHLAETHLALQEQMEKQRQWMNDKLEEERDRELVTNLRSYQGRKRKSKISSLRMLFGLLPKKHKEA</sequence>
<keyword evidence="5" id="KW-1185">Reference proteome</keyword>
<evidence type="ECO:0000313" key="3">
    <source>
        <dbReference type="EMBL" id="QKS58271.1"/>
    </source>
</evidence>
<evidence type="ECO:0000256" key="1">
    <source>
        <dbReference type="SAM" id="Coils"/>
    </source>
</evidence>
<reference evidence="2 4" key="1">
    <citation type="submission" date="2018-06" db="EMBL/GenBank/DDBJ databases">
        <title>Genomic Encyclopedia of Type Strains, Phase III (KMG-III): the genomes of soil and plant-associated and newly described type strains.</title>
        <authorList>
            <person name="Whitman W."/>
        </authorList>
    </citation>
    <scope>NUCLEOTIDE SEQUENCE [LARGE SCALE GENOMIC DNA]</scope>
    <source>
        <strain evidence="2 4">CECT 7022</strain>
    </source>
</reference>
<name>A0A2V4WIM2_PAEBA</name>
<dbReference type="Proteomes" id="UP000509327">
    <property type="component" value="Chromosome"/>
</dbReference>
<dbReference type="EMBL" id="QJSW01000014">
    <property type="protein sequence ID" value="PYE47384.1"/>
    <property type="molecule type" value="Genomic_DNA"/>
</dbReference>
<reference evidence="3 5" key="2">
    <citation type="submission" date="2020-06" db="EMBL/GenBank/DDBJ databases">
        <title>Complete genome of Paenibacillus barcinonensis KACC11450.</title>
        <authorList>
            <person name="Kim M."/>
            <person name="Park Y.-J."/>
            <person name="Shin J.-H."/>
        </authorList>
    </citation>
    <scope>NUCLEOTIDE SEQUENCE [LARGE SCALE GENOMIC DNA]</scope>
    <source>
        <strain evidence="3 5">KACC11450</strain>
    </source>
</reference>
<evidence type="ECO:0000313" key="2">
    <source>
        <dbReference type="EMBL" id="PYE47384.1"/>
    </source>
</evidence>
<dbReference type="Gene3D" id="1.10.1660.10">
    <property type="match status" value="1"/>
</dbReference>